<evidence type="ECO:0000256" key="1">
    <source>
        <dbReference type="SAM" id="MobiDB-lite"/>
    </source>
</evidence>
<sequence length="1728" mass="186832">MIPAWHLLAPVSERAVKATSISPRKRRGCSKGRRGAESCSKQPEVDLRRSRPGFVRVQRQIRPGKQALCAHLGTKVKVRGETTCPQERRQDGVRHEETSRVCALGSRILLGYWTLTNLKRTVNPLLNTFSAPSGINSMVIFEHQSFLMWLATYGSGISVYLLTIGVHGEVLLGVVNGASGVAFYQYNGWRFVRINIPVSAPGVEWAWIGNLPNTLNEVLFMMSSSQANPRPASSYLEFTYQNPLGTYHNATAEWCSAYKTEMTNDGLSQLVLDVEQAPKTNESYTFTKPVHIDGSLTLPAGSAVSEILCESESMVVDYNFHADTKTLIDDRKALEIRLGGVQNTVSQSRSINSPNLDGLHFANLVTTCSTPGCIASTVDSLTANTVNGVSASYTGIALLNNTNEKLDLTFADVALAGGAVCSVTNIKAHDTAVIPMNELVTLHQDHTITADVTFNKVLADNMQVSGTGLLEVGDDLIAPNIDTLEDMKPLNPVDVEARALFHTKTSTQVVTGLHSVGNLEAVNGVWFDHLNGVLVPDDVFLKDETVTVSAPTTFDSITATSIQVTNAMNDVKQVGGSLEFLLLDKDATLTSKTFTDLTLEKDSTVAKLVAGYDLDYLAKGLHEKFLQDLNSGRAVNGSVIFEKELHVTSDKIHGVSIGKIRDTAIPLTATSLNPALTFEKPVPIAGAMTVSSTINGVAKDDYVLLDSDHTIVSPKTFVSDMECREDVTAGLVSGYNLAKFAKDVVLKKGPAQIIVQDLSMASADVNGDLNVAGQITIGGVNFNNVVALNATETVRGKKTFTNVEVTSSTSAGAVNVGDFGTVDGVVVKEIFFDDSLRKSVTSTQELVGRAMDTIIAQNAEGTDLAGFERKVVYKDDIETISGALTLEGSVSIASLNFESDFDGVSEAAYKSAWLLNEGPQTLTGSNSLANVDASAVNFQGIYVDGVHLGRLHTVTAKIDEQTTLNSTTFDQVESLSGITLDGTIQGWHLHEQALQSSSNHQRVTGKKRFTNPVHIKNSITVDENVIIPRAGGSPLVLEMSQFCDAFMQNGKVLGDLVVNGNAVFNKDLDISKSFNNEDVSTLASVFWLSDMDNTVSSVKQLDTAQVAGNAEVIMKFDLERILRTDKTQTITGAKTFPEVQVAGSVDLDGTLNGLDVKTNLVQYGKGADITAPKTFNQKLTVKGDLSMSSGSTVQGVDVSAFEESAVLHNTSGITKSIGGITTFKGLVLKTLEVGGTVDTVQVDSNTILLTSGAQSVAGLVTVSVPGQDKVVFVDQNLEVQDQMFNTIKLDKLYEDTVRVDGSKDTITAEVTFTASPTFSSITLENHLVNGYNLTDLILFLDGKHTLDNMGDLLEEAIEASQDSNMVLEERPTDLWYFYETKLQETLYKLQPITLASPLGHRSIDAFVGLNWEDTNIQIYGPELGRKSLADELKDLCEEKEHLDVLAAFPPTSTISIPKAKISDELGQGTSYGHVFSLTNPVQTVVSFSTVSCKDLVPFHLENGKDCLAVIDHGTTSEVICGTAQTGYRLLNYLGTKRAVKGAAFTLGNEYLVVLEDDSFSSSSNLKTFKYDLHSNTMVLELNHDLQKASHLDALAGKHEAYVAVTNSISPVAAGCVDIFTVTDKSGSVEMKKMQTIKVPGALASNFGELAKYDVGLFVQTEHGVHVYVLKGMQFVHERMVKTVPARKPFSFPFFHTGQNTTFLLYAGNDLDGHLERNARVYEAVYRPF</sequence>
<dbReference type="Proteomes" id="UP000283509">
    <property type="component" value="Unassembled WGS sequence"/>
</dbReference>
<reference evidence="2 3" key="2">
    <citation type="submission" date="2019-01" db="EMBL/GenBank/DDBJ databases">
        <title>The decoding of complex shrimp genome reveals the adaptation for benthos swimmer, frequently molting mechanism and breeding impact on genome.</title>
        <authorList>
            <person name="Sun Y."/>
            <person name="Gao Y."/>
            <person name="Yu Y."/>
        </authorList>
    </citation>
    <scope>NUCLEOTIDE SEQUENCE [LARGE SCALE GENOMIC DNA]</scope>
    <source>
        <tissue evidence="2">Muscle</tissue>
    </source>
</reference>
<name>A0A423TY80_PENVA</name>
<proteinExistence type="predicted"/>
<comment type="caution">
    <text evidence="2">The sequence shown here is derived from an EMBL/GenBank/DDBJ whole genome shotgun (WGS) entry which is preliminary data.</text>
</comment>
<feature type="compositionally biased region" description="Basic residues" evidence="1">
    <location>
        <begin position="23"/>
        <end position="33"/>
    </location>
</feature>
<protein>
    <submittedName>
        <fullName evidence="2">Uncharacterized protein</fullName>
    </submittedName>
</protein>
<evidence type="ECO:0000313" key="2">
    <source>
        <dbReference type="EMBL" id="ROT81423.1"/>
    </source>
</evidence>
<feature type="region of interest" description="Disordered" evidence="1">
    <location>
        <begin position="19"/>
        <end position="44"/>
    </location>
</feature>
<gene>
    <name evidence="2" type="ORF">C7M84_025425</name>
</gene>
<dbReference type="OrthoDB" id="6356419at2759"/>
<reference evidence="2 3" key="1">
    <citation type="submission" date="2018-04" db="EMBL/GenBank/DDBJ databases">
        <authorList>
            <person name="Zhang X."/>
            <person name="Yuan J."/>
            <person name="Li F."/>
            <person name="Xiang J."/>
        </authorList>
    </citation>
    <scope>NUCLEOTIDE SEQUENCE [LARGE SCALE GENOMIC DNA]</scope>
    <source>
        <tissue evidence="2">Muscle</tissue>
    </source>
</reference>
<organism evidence="2 3">
    <name type="scientific">Penaeus vannamei</name>
    <name type="common">Whiteleg shrimp</name>
    <name type="synonym">Litopenaeus vannamei</name>
    <dbReference type="NCBI Taxonomy" id="6689"/>
    <lineage>
        <taxon>Eukaryota</taxon>
        <taxon>Metazoa</taxon>
        <taxon>Ecdysozoa</taxon>
        <taxon>Arthropoda</taxon>
        <taxon>Crustacea</taxon>
        <taxon>Multicrustacea</taxon>
        <taxon>Malacostraca</taxon>
        <taxon>Eumalacostraca</taxon>
        <taxon>Eucarida</taxon>
        <taxon>Decapoda</taxon>
        <taxon>Dendrobranchiata</taxon>
        <taxon>Penaeoidea</taxon>
        <taxon>Penaeidae</taxon>
        <taxon>Penaeus</taxon>
    </lineage>
</organism>
<evidence type="ECO:0000313" key="3">
    <source>
        <dbReference type="Proteomes" id="UP000283509"/>
    </source>
</evidence>
<dbReference type="EMBL" id="QCYY01000976">
    <property type="protein sequence ID" value="ROT81423.1"/>
    <property type="molecule type" value="Genomic_DNA"/>
</dbReference>
<accession>A0A423TY80</accession>
<keyword evidence="3" id="KW-1185">Reference proteome</keyword>